<evidence type="ECO:0000256" key="5">
    <source>
        <dbReference type="ARBA" id="ARBA00023049"/>
    </source>
</evidence>
<dbReference type="GO" id="GO:0008237">
    <property type="term" value="F:metallopeptidase activity"/>
    <property type="evidence" value="ECO:0007669"/>
    <property type="project" value="UniProtKB-KW"/>
</dbReference>
<proteinExistence type="predicted"/>
<dbReference type="Proteomes" id="UP000249782">
    <property type="component" value="Unassembled WGS sequence"/>
</dbReference>
<dbReference type="CDD" id="cd08072">
    <property type="entry name" value="MPN_archaeal"/>
    <property type="match status" value="1"/>
</dbReference>
<gene>
    <name evidence="7" type="ORF">DPC56_03175</name>
</gene>
<evidence type="ECO:0000256" key="1">
    <source>
        <dbReference type="ARBA" id="ARBA00022670"/>
    </source>
</evidence>
<evidence type="ECO:0000259" key="6">
    <source>
        <dbReference type="PROSITE" id="PS50249"/>
    </source>
</evidence>
<keyword evidence="3" id="KW-0378">Hydrolase</keyword>
<reference evidence="7 8" key="1">
    <citation type="submission" date="2018-06" db="EMBL/GenBank/DDBJ databases">
        <title>Draft genome sequence of hyperthermophilic methanogen Methanothermobacter tenebrarum sp. MCM-B 1447.</title>
        <authorList>
            <person name="Pore S.D."/>
            <person name="Dagar S."/>
            <person name="Dhakephalkar P.K."/>
        </authorList>
    </citation>
    <scope>NUCLEOTIDE SEQUENCE [LARGE SCALE GENOMIC DNA]</scope>
    <source>
        <strain evidence="7 8">MCM B 1447</strain>
    </source>
</reference>
<feature type="domain" description="MPN" evidence="6">
    <location>
        <begin position="20"/>
        <end position="135"/>
    </location>
</feature>
<evidence type="ECO:0000313" key="8">
    <source>
        <dbReference type="Proteomes" id="UP000249782"/>
    </source>
</evidence>
<evidence type="ECO:0000256" key="2">
    <source>
        <dbReference type="ARBA" id="ARBA00022723"/>
    </source>
</evidence>
<evidence type="ECO:0000256" key="3">
    <source>
        <dbReference type="ARBA" id="ARBA00022801"/>
    </source>
</evidence>
<dbReference type="GO" id="GO:0006508">
    <property type="term" value="P:proteolysis"/>
    <property type="evidence" value="ECO:0007669"/>
    <property type="project" value="UniProtKB-KW"/>
</dbReference>
<sequence>MGITDYLLEKIFGIKKIKRVQVDSKVIDDIIETARNAHPREFAALLEGKIEDETLHVTGLIFLPGETSNEGAVMQTFMLPPFTSTIGSVHSHPTPNSKPSREDLHFFSKNGLFHMIIAYPYQKESIASYDRFGNRIEIEILMG</sequence>
<evidence type="ECO:0000256" key="4">
    <source>
        <dbReference type="ARBA" id="ARBA00022833"/>
    </source>
</evidence>
<dbReference type="Pfam" id="PF14464">
    <property type="entry name" value="Prok-JAB"/>
    <property type="match status" value="1"/>
</dbReference>
<name>A0A328PAR5_9EURY</name>
<comment type="caution">
    <text evidence="7">The sequence shown here is derived from an EMBL/GenBank/DDBJ whole genome shotgun (WGS) entry which is preliminary data.</text>
</comment>
<dbReference type="OrthoDB" id="4612at2157"/>
<dbReference type="PROSITE" id="PS50249">
    <property type="entry name" value="MPN"/>
    <property type="match status" value="1"/>
</dbReference>
<dbReference type="RefSeq" id="WP_112093617.1">
    <property type="nucleotide sequence ID" value="NZ_QLOE01000003.1"/>
</dbReference>
<protein>
    <recommendedName>
        <fullName evidence="6">MPN domain-containing protein</fullName>
    </recommendedName>
</protein>
<organism evidence="7 8">
    <name type="scientific">Methanothermobacter tenebrarum</name>
    <dbReference type="NCBI Taxonomy" id="680118"/>
    <lineage>
        <taxon>Archaea</taxon>
        <taxon>Methanobacteriati</taxon>
        <taxon>Methanobacteriota</taxon>
        <taxon>Methanomada group</taxon>
        <taxon>Methanobacteria</taxon>
        <taxon>Methanobacteriales</taxon>
        <taxon>Methanobacteriaceae</taxon>
        <taxon>Methanothermobacter</taxon>
    </lineage>
</organism>
<keyword evidence="5" id="KW-0482">Metalloprotease</keyword>
<dbReference type="SUPFAM" id="SSF102712">
    <property type="entry name" value="JAB1/MPN domain"/>
    <property type="match status" value="1"/>
</dbReference>
<dbReference type="InterPro" id="IPR028090">
    <property type="entry name" value="JAB_dom_prok"/>
</dbReference>
<keyword evidence="1" id="KW-0645">Protease</keyword>
<keyword evidence="2" id="KW-0479">Metal-binding</keyword>
<dbReference type="InterPro" id="IPR037518">
    <property type="entry name" value="MPN"/>
</dbReference>
<accession>A0A328PAR5</accession>
<keyword evidence="8" id="KW-1185">Reference proteome</keyword>
<dbReference type="Gene3D" id="3.40.140.10">
    <property type="entry name" value="Cytidine Deaminase, domain 2"/>
    <property type="match status" value="1"/>
</dbReference>
<dbReference type="EMBL" id="QLOE01000003">
    <property type="protein sequence ID" value="RAO79329.1"/>
    <property type="molecule type" value="Genomic_DNA"/>
</dbReference>
<dbReference type="AlphaFoldDB" id="A0A328PAR5"/>
<dbReference type="GO" id="GO:0046872">
    <property type="term" value="F:metal ion binding"/>
    <property type="evidence" value="ECO:0007669"/>
    <property type="project" value="UniProtKB-KW"/>
</dbReference>
<evidence type="ECO:0000313" key="7">
    <source>
        <dbReference type="EMBL" id="RAO79329.1"/>
    </source>
</evidence>
<keyword evidence="4" id="KW-0862">Zinc</keyword>